<evidence type="ECO:0000256" key="4">
    <source>
        <dbReference type="ARBA" id="ARBA00022475"/>
    </source>
</evidence>
<keyword evidence="6 8" id="KW-1133">Transmembrane helix</keyword>
<sequence length="242" mass="24689">MRAALVPEWPRERRAIVVNAIGVGFATAAYGISFGAFAVGGGLSVLQAQILSVVMFTGGSQFALVGVLAAGGGVSSAVATSTLLGVRNAFYGLSMAPVLDVRGRRRLVAAQLTIDESTAMAIGRSGPGETLRAERLAFWATGLSVFVLWNLATLAGSFGAGFIGDPRTYGLDAAIGAGLLALVWPRLVDRRSIGVAVVSAAVALALTPFLQPGVPVLLTAVVAVVAGVSAVREKLERQAEAA</sequence>
<dbReference type="RefSeq" id="WP_386765711.1">
    <property type="nucleotide sequence ID" value="NZ_JBHSTI010000008.1"/>
</dbReference>
<keyword evidence="3" id="KW-0813">Transport</keyword>
<dbReference type="Pfam" id="PF03591">
    <property type="entry name" value="AzlC"/>
    <property type="match status" value="1"/>
</dbReference>
<feature type="transmembrane region" description="Helical" evidence="8">
    <location>
        <begin position="192"/>
        <end position="210"/>
    </location>
</feature>
<feature type="transmembrane region" description="Helical" evidence="8">
    <location>
        <begin position="16"/>
        <end position="42"/>
    </location>
</feature>
<evidence type="ECO:0000256" key="1">
    <source>
        <dbReference type="ARBA" id="ARBA00004651"/>
    </source>
</evidence>
<keyword evidence="10" id="KW-1185">Reference proteome</keyword>
<evidence type="ECO:0000313" key="10">
    <source>
        <dbReference type="Proteomes" id="UP001596138"/>
    </source>
</evidence>
<comment type="caution">
    <text evidence="9">The sequence shown here is derived from an EMBL/GenBank/DDBJ whole genome shotgun (WGS) entry which is preliminary data.</text>
</comment>
<evidence type="ECO:0000256" key="2">
    <source>
        <dbReference type="ARBA" id="ARBA00010735"/>
    </source>
</evidence>
<evidence type="ECO:0000256" key="5">
    <source>
        <dbReference type="ARBA" id="ARBA00022692"/>
    </source>
</evidence>
<keyword evidence="7 8" id="KW-0472">Membrane</keyword>
<accession>A0ABW1SZQ9</accession>
<gene>
    <name evidence="9" type="ORF">ACFQGU_08665</name>
</gene>
<proteinExistence type="inferred from homology"/>
<evidence type="ECO:0000256" key="8">
    <source>
        <dbReference type="SAM" id="Phobius"/>
    </source>
</evidence>
<comment type="subcellular location">
    <subcellularLocation>
        <location evidence="1">Cell membrane</location>
        <topology evidence="1">Multi-pass membrane protein</topology>
    </subcellularLocation>
</comment>
<evidence type="ECO:0000256" key="3">
    <source>
        <dbReference type="ARBA" id="ARBA00022448"/>
    </source>
</evidence>
<evidence type="ECO:0000256" key="6">
    <source>
        <dbReference type="ARBA" id="ARBA00022989"/>
    </source>
</evidence>
<reference evidence="10" key="1">
    <citation type="journal article" date="2019" name="Int. J. Syst. Evol. Microbiol.">
        <title>The Global Catalogue of Microorganisms (GCM) 10K type strain sequencing project: providing services to taxonomists for standard genome sequencing and annotation.</title>
        <authorList>
            <consortium name="The Broad Institute Genomics Platform"/>
            <consortium name="The Broad Institute Genome Sequencing Center for Infectious Disease"/>
            <person name="Wu L."/>
            <person name="Ma J."/>
        </authorList>
    </citation>
    <scope>NUCLEOTIDE SEQUENCE [LARGE SCALE GENOMIC DNA]</scope>
    <source>
        <strain evidence="10">CGMCC 4.7317</strain>
    </source>
</reference>
<protein>
    <submittedName>
        <fullName evidence="9">AzlC family ABC transporter permease</fullName>
    </submittedName>
</protein>
<keyword evidence="4" id="KW-1003">Cell membrane</keyword>
<feature type="transmembrane region" description="Helical" evidence="8">
    <location>
        <begin position="216"/>
        <end position="232"/>
    </location>
</feature>
<comment type="similarity">
    <text evidence="2">Belongs to the AzlC family.</text>
</comment>
<feature type="transmembrane region" description="Helical" evidence="8">
    <location>
        <begin position="62"/>
        <end position="86"/>
    </location>
</feature>
<organism evidence="9 10">
    <name type="scientific">Longivirga aurantiaca</name>
    <dbReference type="NCBI Taxonomy" id="1837743"/>
    <lineage>
        <taxon>Bacteria</taxon>
        <taxon>Bacillati</taxon>
        <taxon>Actinomycetota</taxon>
        <taxon>Actinomycetes</taxon>
        <taxon>Sporichthyales</taxon>
        <taxon>Sporichthyaceae</taxon>
        <taxon>Longivirga</taxon>
    </lineage>
</organism>
<evidence type="ECO:0000256" key="7">
    <source>
        <dbReference type="ARBA" id="ARBA00023136"/>
    </source>
</evidence>
<dbReference type="InterPro" id="IPR011606">
    <property type="entry name" value="Brnchd-chn_aa_trnsp_permease"/>
</dbReference>
<dbReference type="Proteomes" id="UP001596138">
    <property type="component" value="Unassembled WGS sequence"/>
</dbReference>
<dbReference type="PANTHER" id="PTHR34979:SF1">
    <property type="entry name" value="INNER MEMBRANE PROTEIN YGAZ"/>
    <property type="match status" value="1"/>
</dbReference>
<feature type="transmembrane region" description="Helical" evidence="8">
    <location>
        <begin position="169"/>
        <end position="185"/>
    </location>
</feature>
<evidence type="ECO:0000313" key="9">
    <source>
        <dbReference type="EMBL" id="MFC6237948.1"/>
    </source>
</evidence>
<keyword evidence="5 8" id="KW-0812">Transmembrane</keyword>
<feature type="transmembrane region" description="Helical" evidence="8">
    <location>
        <begin position="136"/>
        <end position="163"/>
    </location>
</feature>
<dbReference type="EMBL" id="JBHSTI010000008">
    <property type="protein sequence ID" value="MFC6237948.1"/>
    <property type="molecule type" value="Genomic_DNA"/>
</dbReference>
<name>A0ABW1SZQ9_9ACTN</name>
<dbReference type="PANTHER" id="PTHR34979">
    <property type="entry name" value="INNER MEMBRANE PROTEIN YGAZ"/>
    <property type="match status" value="1"/>
</dbReference>